<dbReference type="STRING" id="296218.AWN68_15290"/>
<dbReference type="Pfam" id="PF08241">
    <property type="entry name" value="Methyltransf_11"/>
    <property type="match status" value="1"/>
</dbReference>
<reference evidence="3 4" key="1">
    <citation type="submission" date="2016-01" db="EMBL/GenBank/DDBJ databases">
        <title>Genome sequencing of Roseivirga echinicomitans KMM 6058.</title>
        <authorList>
            <person name="Selvaratnam C."/>
            <person name="Thevarajoo S."/>
            <person name="Goh K.M."/>
            <person name="Ee R."/>
            <person name="Chan K.-G."/>
            <person name="Chong C.S."/>
        </authorList>
    </citation>
    <scope>NUCLEOTIDE SEQUENCE [LARGE SCALE GENOMIC DNA]</scope>
    <source>
        <strain evidence="3 4">KMM 6058</strain>
    </source>
</reference>
<organism evidence="3 4">
    <name type="scientific">Roseivirga echinicomitans</name>
    <dbReference type="NCBI Taxonomy" id="296218"/>
    <lineage>
        <taxon>Bacteria</taxon>
        <taxon>Pseudomonadati</taxon>
        <taxon>Bacteroidota</taxon>
        <taxon>Cytophagia</taxon>
        <taxon>Cytophagales</taxon>
        <taxon>Roseivirgaceae</taxon>
        <taxon>Roseivirga</taxon>
    </lineage>
</organism>
<name>A0A150XV33_9BACT</name>
<gene>
    <name evidence="3" type="ORF">AWN68_15290</name>
</gene>
<dbReference type="AlphaFoldDB" id="A0A150XV33"/>
<dbReference type="InterPro" id="IPR013216">
    <property type="entry name" value="Methyltransf_11"/>
</dbReference>
<evidence type="ECO:0000259" key="2">
    <source>
        <dbReference type="Pfam" id="PF08241"/>
    </source>
</evidence>
<evidence type="ECO:0000313" key="3">
    <source>
        <dbReference type="EMBL" id="KYG82611.1"/>
    </source>
</evidence>
<protein>
    <recommendedName>
        <fullName evidence="2">Methyltransferase type 11 domain-containing protein</fullName>
    </recommendedName>
</protein>
<dbReference type="PANTHER" id="PTHR44068:SF11">
    <property type="entry name" value="GERANYL DIPHOSPHATE 2-C-METHYLTRANSFERASE"/>
    <property type="match status" value="1"/>
</dbReference>
<accession>A0A150XV33</accession>
<proteinExistence type="predicted"/>
<dbReference type="Proteomes" id="UP000075615">
    <property type="component" value="Unassembled WGS sequence"/>
</dbReference>
<dbReference type="RefSeq" id="WP_068412810.1">
    <property type="nucleotide sequence ID" value="NZ_LRDB01000003.1"/>
</dbReference>
<sequence length="271" mass="31284">MVTDNLKNEVRDFWNESSCGEKLFLEGFSKDDYLGQSKIRYELEPEILDFGQFESFKDKKTLEIGVGLGSDHMLLAQNGAILTGIDLTERAVGHTKRRFELLGLTSDLSIADAENLPFENESFEMIYSWGVIHHSPNTPRVVDEIHRVLKENGKCKIMIYHKHSLVGFMLWLRYGLFAFRPFIGLNKIYHQYLESPGTKAYSYKEARELFHKFKINSITSPLTHGDLLTSQAGQRHKGAVLTGARKIWPRRFFKAFMRNNGLFLMLDLEKK</sequence>
<dbReference type="PANTHER" id="PTHR44068">
    <property type="entry name" value="ZGC:194242"/>
    <property type="match status" value="1"/>
</dbReference>
<dbReference type="SUPFAM" id="SSF53335">
    <property type="entry name" value="S-adenosyl-L-methionine-dependent methyltransferases"/>
    <property type="match status" value="1"/>
</dbReference>
<feature type="domain" description="Methyltransferase type 11" evidence="2">
    <location>
        <begin position="62"/>
        <end position="155"/>
    </location>
</feature>
<dbReference type="InterPro" id="IPR029063">
    <property type="entry name" value="SAM-dependent_MTases_sf"/>
</dbReference>
<keyword evidence="1" id="KW-0808">Transferase</keyword>
<dbReference type="GO" id="GO:0008757">
    <property type="term" value="F:S-adenosylmethionine-dependent methyltransferase activity"/>
    <property type="evidence" value="ECO:0007669"/>
    <property type="project" value="InterPro"/>
</dbReference>
<comment type="caution">
    <text evidence="3">The sequence shown here is derived from an EMBL/GenBank/DDBJ whole genome shotgun (WGS) entry which is preliminary data.</text>
</comment>
<evidence type="ECO:0000256" key="1">
    <source>
        <dbReference type="ARBA" id="ARBA00022679"/>
    </source>
</evidence>
<evidence type="ECO:0000313" key="4">
    <source>
        <dbReference type="Proteomes" id="UP000075615"/>
    </source>
</evidence>
<dbReference type="EMBL" id="LRDB01000003">
    <property type="protein sequence ID" value="KYG82611.1"/>
    <property type="molecule type" value="Genomic_DNA"/>
</dbReference>
<dbReference type="Gene3D" id="3.40.50.150">
    <property type="entry name" value="Vaccinia Virus protein VP39"/>
    <property type="match status" value="1"/>
</dbReference>
<keyword evidence="4" id="KW-1185">Reference proteome</keyword>
<dbReference type="CDD" id="cd02440">
    <property type="entry name" value="AdoMet_MTases"/>
    <property type="match status" value="1"/>
</dbReference>
<dbReference type="InterPro" id="IPR050447">
    <property type="entry name" value="Erg6_SMT_methyltransf"/>
</dbReference>